<dbReference type="EMBL" id="LR796181">
    <property type="protein sequence ID" value="CAB4124618.1"/>
    <property type="molecule type" value="Genomic_DNA"/>
</dbReference>
<sequence length="68" mass="8023">MISFWRDGLPNLYIEKSSWGEHKIMTLTQEDLVQMLEYIKHNLPEVWSDAVEDDVSDAYNDGLNTTRY</sequence>
<evidence type="ECO:0000313" key="2">
    <source>
        <dbReference type="EMBL" id="CAB5221102.1"/>
    </source>
</evidence>
<evidence type="ECO:0000313" key="1">
    <source>
        <dbReference type="EMBL" id="CAB4124618.1"/>
    </source>
</evidence>
<accession>A0A6J5KQG3</accession>
<reference evidence="1" key="1">
    <citation type="submission" date="2020-04" db="EMBL/GenBank/DDBJ databases">
        <authorList>
            <person name="Chiriac C."/>
            <person name="Salcher M."/>
            <person name="Ghai R."/>
            <person name="Kavagutti S V."/>
        </authorList>
    </citation>
    <scope>NUCLEOTIDE SEQUENCE</scope>
</reference>
<dbReference type="EMBL" id="LR798291">
    <property type="protein sequence ID" value="CAB5221102.1"/>
    <property type="molecule type" value="Genomic_DNA"/>
</dbReference>
<organism evidence="1">
    <name type="scientific">uncultured Caudovirales phage</name>
    <dbReference type="NCBI Taxonomy" id="2100421"/>
    <lineage>
        <taxon>Viruses</taxon>
        <taxon>Duplodnaviria</taxon>
        <taxon>Heunggongvirae</taxon>
        <taxon>Uroviricota</taxon>
        <taxon>Caudoviricetes</taxon>
        <taxon>Peduoviridae</taxon>
        <taxon>Maltschvirus</taxon>
        <taxon>Maltschvirus maltsch</taxon>
    </lineage>
</organism>
<gene>
    <name evidence="2" type="ORF">UFOVP246_83</name>
    <name evidence="1" type="ORF">UFOVP59_32</name>
</gene>
<proteinExistence type="predicted"/>
<name>A0A6J5KQG3_9CAUD</name>
<protein>
    <submittedName>
        <fullName evidence="1">Uncharacterized protein</fullName>
    </submittedName>
</protein>